<keyword evidence="8 14" id="KW-0418">Kinase</keyword>
<keyword evidence="7 14" id="KW-0547">Nucleotide-binding</keyword>
<comment type="caution">
    <text evidence="16">The sequence shown here is derived from an EMBL/GenBank/DDBJ whole genome shotgun (WGS) entry which is preliminary data.</text>
</comment>
<proteinExistence type="inferred from homology"/>
<dbReference type="PIRSF" id="PIRSF004491">
    <property type="entry name" value="FAD_Synth"/>
    <property type="match status" value="1"/>
</dbReference>
<evidence type="ECO:0000256" key="13">
    <source>
        <dbReference type="ARBA" id="ARBA00049494"/>
    </source>
</evidence>
<dbReference type="SMART" id="SM00904">
    <property type="entry name" value="Flavokinase"/>
    <property type="match status" value="1"/>
</dbReference>
<dbReference type="EC" id="2.7.7.2" evidence="14"/>
<accession>A0A848B186</accession>
<evidence type="ECO:0000256" key="8">
    <source>
        <dbReference type="ARBA" id="ARBA00022777"/>
    </source>
</evidence>
<keyword evidence="17" id="KW-1185">Reference proteome</keyword>
<protein>
    <recommendedName>
        <fullName evidence="14">Riboflavin biosynthesis protein</fullName>
    </recommendedName>
    <domain>
        <recommendedName>
            <fullName evidence="14">Riboflavin kinase</fullName>
            <ecNumber evidence="14">2.7.1.26</ecNumber>
        </recommendedName>
        <alternativeName>
            <fullName evidence="14">Flavokinase</fullName>
        </alternativeName>
    </domain>
    <domain>
        <recommendedName>
            <fullName evidence="14">FMN adenylyltransferase</fullName>
            <ecNumber evidence="14">2.7.7.2</ecNumber>
        </recommendedName>
        <alternativeName>
            <fullName evidence="14">FAD pyrophosphorylase</fullName>
        </alternativeName>
        <alternativeName>
            <fullName evidence="14">FAD synthase</fullName>
        </alternativeName>
    </domain>
</protein>
<keyword evidence="11" id="KW-0511">Multifunctional enzyme</keyword>
<dbReference type="UniPathway" id="UPA00276">
    <property type="reaction ID" value="UER00406"/>
</dbReference>
<organism evidence="16 17">
    <name type="scientific">Selenomonas bovis</name>
    <dbReference type="NCBI Taxonomy" id="416586"/>
    <lineage>
        <taxon>Bacteria</taxon>
        <taxon>Bacillati</taxon>
        <taxon>Bacillota</taxon>
        <taxon>Negativicutes</taxon>
        <taxon>Selenomonadales</taxon>
        <taxon>Selenomonadaceae</taxon>
        <taxon>Selenomonas</taxon>
    </lineage>
</organism>
<dbReference type="RefSeq" id="WP_164175641.1">
    <property type="nucleotide sequence ID" value="NZ_JABAFA010000001.1"/>
</dbReference>
<dbReference type="InterPro" id="IPR023465">
    <property type="entry name" value="Riboflavin_kinase_dom_sf"/>
</dbReference>
<keyword evidence="6 14" id="KW-0548">Nucleotidyltransferase</keyword>
<dbReference type="UniPathway" id="UPA00277">
    <property type="reaction ID" value="UER00407"/>
</dbReference>
<dbReference type="PANTHER" id="PTHR22749">
    <property type="entry name" value="RIBOFLAVIN KINASE/FMN ADENYLYLTRANSFERASE"/>
    <property type="match status" value="1"/>
</dbReference>
<evidence type="ECO:0000256" key="9">
    <source>
        <dbReference type="ARBA" id="ARBA00022827"/>
    </source>
</evidence>
<dbReference type="AlphaFoldDB" id="A0A848B186"/>
<dbReference type="CDD" id="cd02064">
    <property type="entry name" value="FAD_synthetase_N"/>
    <property type="match status" value="1"/>
</dbReference>
<dbReference type="Pfam" id="PF01687">
    <property type="entry name" value="Flavokinase"/>
    <property type="match status" value="1"/>
</dbReference>
<dbReference type="InterPro" id="IPR023468">
    <property type="entry name" value="Riboflavin_kinase"/>
</dbReference>
<keyword evidence="4 14" id="KW-0288">FMN</keyword>
<dbReference type="PANTHER" id="PTHR22749:SF6">
    <property type="entry name" value="RIBOFLAVIN KINASE"/>
    <property type="match status" value="1"/>
</dbReference>
<evidence type="ECO:0000259" key="15">
    <source>
        <dbReference type="SMART" id="SM00904"/>
    </source>
</evidence>
<dbReference type="InterPro" id="IPR002606">
    <property type="entry name" value="Riboflavin_kinase_bac"/>
</dbReference>
<keyword evidence="10 14" id="KW-0067">ATP-binding</keyword>
<dbReference type="Proteomes" id="UP000543804">
    <property type="component" value="Unassembled WGS sequence"/>
</dbReference>
<evidence type="ECO:0000313" key="16">
    <source>
        <dbReference type="EMBL" id="NMD97970.1"/>
    </source>
</evidence>
<dbReference type="SUPFAM" id="SSF82114">
    <property type="entry name" value="Riboflavin kinase-like"/>
    <property type="match status" value="1"/>
</dbReference>
<dbReference type="Gene3D" id="2.40.30.30">
    <property type="entry name" value="Riboflavin kinase-like"/>
    <property type="match status" value="1"/>
</dbReference>
<keyword evidence="9 14" id="KW-0274">FAD</keyword>
<dbReference type="Gene3D" id="3.40.50.620">
    <property type="entry name" value="HUPs"/>
    <property type="match status" value="1"/>
</dbReference>
<name>A0A848B186_9FIRM</name>
<dbReference type="GO" id="GO:0009398">
    <property type="term" value="P:FMN biosynthetic process"/>
    <property type="evidence" value="ECO:0007669"/>
    <property type="project" value="UniProtKB-UniRule"/>
</dbReference>
<comment type="catalytic activity">
    <reaction evidence="13 14">
        <text>FMN + ATP + H(+) = FAD + diphosphate</text>
        <dbReference type="Rhea" id="RHEA:17237"/>
        <dbReference type="ChEBI" id="CHEBI:15378"/>
        <dbReference type="ChEBI" id="CHEBI:30616"/>
        <dbReference type="ChEBI" id="CHEBI:33019"/>
        <dbReference type="ChEBI" id="CHEBI:57692"/>
        <dbReference type="ChEBI" id="CHEBI:58210"/>
        <dbReference type="EC" id="2.7.7.2"/>
    </reaction>
</comment>
<dbReference type="FunFam" id="3.40.50.620:FF:000021">
    <property type="entry name" value="Riboflavin biosynthesis protein"/>
    <property type="match status" value="1"/>
</dbReference>
<dbReference type="EMBL" id="JABAFA010000001">
    <property type="protein sequence ID" value="NMD97970.1"/>
    <property type="molecule type" value="Genomic_DNA"/>
</dbReference>
<dbReference type="EC" id="2.7.1.26" evidence="14"/>
<evidence type="ECO:0000256" key="12">
    <source>
        <dbReference type="ARBA" id="ARBA00047880"/>
    </source>
</evidence>
<dbReference type="GO" id="GO:0006747">
    <property type="term" value="P:FAD biosynthetic process"/>
    <property type="evidence" value="ECO:0007669"/>
    <property type="project" value="UniProtKB-UniRule"/>
</dbReference>
<evidence type="ECO:0000256" key="11">
    <source>
        <dbReference type="ARBA" id="ARBA00023268"/>
    </source>
</evidence>
<comment type="pathway">
    <text evidence="1 14">Cofactor biosynthesis; FAD biosynthesis; FAD from FMN: step 1/1.</text>
</comment>
<evidence type="ECO:0000256" key="1">
    <source>
        <dbReference type="ARBA" id="ARBA00004726"/>
    </source>
</evidence>
<evidence type="ECO:0000256" key="5">
    <source>
        <dbReference type="ARBA" id="ARBA00022679"/>
    </source>
</evidence>
<feature type="domain" description="Riboflavin kinase" evidence="15">
    <location>
        <begin position="182"/>
        <end position="306"/>
    </location>
</feature>
<dbReference type="GO" id="GO:0003919">
    <property type="term" value="F:FMN adenylyltransferase activity"/>
    <property type="evidence" value="ECO:0007669"/>
    <property type="project" value="UniProtKB-UniRule"/>
</dbReference>
<keyword evidence="3 14" id="KW-0285">Flavoprotein</keyword>
<comment type="pathway">
    <text evidence="2 14">Cofactor biosynthesis; FMN biosynthesis; FMN from riboflavin (ATP route): step 1/1.</text>
</comment>
<dbReference type="GO" id="GO:0009231">
    <property type="term" value="P:riboflavin biosynthetic process"/>
    <property type="evidence" value="ECO:0007669"/>
    <property type="project" value="InterPro"/>
</dbReference>
<dbReference type="SUPFAM" id="SSF52374">
    <property type="entry name" value="Nucleotidylyl transferase"/>
    <property type="match status" value="1"/>
</dbReference>
<sequence>MQVYHKLKDFTKKYPRMAVALGMFDGVHIGHQSIIRRAVDLARSADGTSAVFTFSNHPLSVLSPQHMPLQLGTEALKEQLVAGLGVDVLVSIPFTREFAQRTPEEFLELLRADFAPRFVVTGPNYTFGQRGRGTHRQLLRDGPAYGFQTEICPAVLRGGRIVSSTRIRALIAEGELAMANDFLGHPFRLVERVIHGDRRGRTLGFPTANLPILPGVAMLPNGAYAVRVAYDGQWYGGMASIGSNPTFAGCSRRVEVNIADFSADIYDRELTVDFLAKLRDEQRFASAEQLVRQLTKDRARAAAIWRTQLPS</sequence>
<comment type="catalytic activity">
    <reaction evidence="12 14">
        <text>riboflavin + ATP = FMN + ADP + H(+)</text>
        <dbReference type="Rhea" id="RHEA:14357"/>
        <dbReference type="ChEBI" id="CHEBI:15378"/>
        <dbReference type="ChEBI" id="CHEBI:30616"/>
        <dbReference type="ChEBI" id="CHEBI:57986"/>
        <dbReference type="ChEBI" id="CHEBI:58210"/>
        <dbReference type="ChEBI" id="CHEBI:456216"/>
        <dbReference type="EC" id="2.7.1.26"/>
    </reaction>
</comment>
<reference evidence="16 17" key="1">
    <citation type="submission" date="2020-04" db="EMBL/GenBank/DDBJ databases">
        <authorList>
            <person name="Hitch T.C.A."/>
            <person name="Wylensek D."/>
            <person name="Clavel T."/>
        </authorList>
    </citation>
    <scope>NUCLEOTIDE SEQUENCE [LARGE SCALE GENOMIC DNA]</scope>
    <source>
        <strain evidence="16 17">PG-130-P53-12</strain>
    </source>
</reference>
<gene>
    <name evidence="16" type="primary">ribF</name>
    <name evidence="16" type="ORF">HF878_00520</name>
</gene>
<keyword evidence="5 14" id="KW-0808">Transferase</keyword>
<evidence type="ECO:0000256" key="3">
    <source>
        <dbReference type="ARBA" id="ARBA00022630"/>
    </source>
</evidence>
<dbReference type="Pfam" id="PF06574">
    <property type="entry name" value="FAD_syn"/>
    <property type="match status" value="1"/>
</dbReference>
<comment type="similarity">
    <text evidence="14">Belongs to the ribF family.</text>
</comment>
<evidence type="ECO:0000256" key="4">
    <source>
        <dbReference type="ARBA" id="ARBA00022643"/>
    </source>
</evidence>
<evidence type="ECO:0000256" key="14">
    <source>
        <dbReference type="PIRNR" id="PIRNR004491"/>
    </source>
</evidence>
<dbReference type="InterPro" id="IPR014729">
    <property type="entry name" value="Rossmann-like_a/b/a_fold"/>
</dbReference>
<evidence type="ECO:0000256" key="10">
    <source>
        <dbReference type="ARBA" id="ARBA00022840"/>
    </source>
</evidence>
<evidence type="ECO:0000313" key="17">
    <source>
        <dbReference type="Proteomes" id="UP000543804"/>
    </source>
</evidence>
<dbReference type="NCBIfam" id="TIGR00083">
    <property type="entry name" value="ribF"/>
    <property type="match status" value="1"/>
</dbReference>
<evidence type="ECO:0000256" key="6">
    <source>
        <dbReference type="ARBA" id="ARBA00022695"/>
    </source>
</evidence>
<dbReference type="GO" id="GO:0005524">
    <property type="term" value="F:ATP binding"/>
    <property type="evidence" value="ECO:0007669"/>
    <property type="project" value="UniProtKB-UniRule"/>
</dbReference>
<dbReference type="GO" id="GO:0008531">
    <property type="term" value="F:riboflavin kinase activity"/>
    <property type="evidence" value="ECO:0007669"/>
    <property type="project" value="UniProtKB-UniRule"/>
</dbReference>
<evidence type="ECO:0000256" key="2">
    <source>
        <dbReference type="ARBA" id="ARBA00005201"/>
    </source>
</evidence>
<dbReference type="InterPro" id="IPR015864">
    <property type="entry name" value="FAD_synthase"/>
</dbReference>
<evidence type="ECO:0000256" key="7">
    <source>
        <dbReference type="ARBA" id="ARBA00022741"/>
    </source>
</evidence>
<dbReference type="InterPro" id="IPR015865">
    <property type="entry name" value="Riboflavin_kinase_bac/euk"/>
</dbReference>